<keyword evidence="3" id="KW-1185">Reference proteome</keyword>
<reference evidence="2 3" key="1">
    <citation type="journal article" date="2018" name="Environ. Microbiol.">
        <title>Ecological and genomic features of two widespread freshwater picocyanobacteria.</title>
        <authorList>
            <person name="Cabello-Yeves P.J."/>
            <person name="Picazo A."/>
            <person name="Camacho A."/>
            <person name="Callieri C."/>
            <person name="Rosselli R."/>
            <person name="Roda-Garcia J.J."/>
            <person name="Coutinho F.H."/>
            <person name="Rodriguez-Valera F."/>
        </authorList>
    </citation>
    <scope>NUCLEOTIDE SEQUENCE [LARGE SCALE GENOMIC DNA]</scope>
    <source>
        <strain evidence="2 3">Tous</strain>
    </source>
</reference>
<keyword evidence="1" id="KW-1133">Transmembrane helix</keyword>
<dbReference type="PIRSF" id="PIRSF037221">
    <property type="entry name" value="DUF1517"/>
    <property type="match status" value="1"/>
</dbReference>
<keyword evidence="1" id="KW-0812">Transmembrane</keyword>
<dbReference type="AlphaFoldDB" id="A0A2P7MYE6"/>
<evidence type="ECO:0000313" key="2">
    <source>
        <dbReference type="EMBL" id="PSJ06191.1"/>
    </source>
</evidence>
<gene>
    <name evidence="2" type="ORF">C7K55_04430</name>
</gene>
<dbReference type="Proteomes" id="UP000243002">
    <property type="component" value="Unassembled WGS sequence"/>
</dbReference>
<accession>A0A2P7MYE6</accession>
<dbReference type="Pfam" id="PF07466">
    <property type="entry name" value="DUF1517"/>
    <property type="match status" value="1"/>
</dbReference>
<dbReference type="PANTHER" id="PTHR33975:SF2">
    <property type="entry name" value="MYELIN-ASSOCIATED OLIGODENDROCYTE BASIC PROTEIN"/>
    <property type="match status" value="1"/>
</dbReference>
<dbReference type="OrthoDB" id="459043at2"/>
<evidence type="ECO:0008006" key="4">
    <source>
        <dbReference type="Google" id="ProtNLM"/>
    </source>
</evidence>
<feature type="transmembrane region" description="Helical" evidence="1">
    <location>
        <begin position="106"/>
        <end position="132"/>
    </location>
</feature>
<dbReference type="InterPro" id="IPR053023">
    <property type="entry name" value="FLAP_modulator"/>
</dbReference>
<evidence type="ECO:0000256" key="1">
    <source>
        <dbReference type="SAM" id="Phobius"/>
    </source>
</evidence>
<dbReference type="InterPro" id="IPR010903">
    <property type="entry name" value="DUF1517"/>
</dbReference>
<protein>
    <recommendedName>
        <fullName evidence="4">DUF1517 domain-containing protein</fullName>
    </recommendedName>
</protein>
<organism evidence="2 3">
    <name type="scientific">Cyanobium usitatum str. Tous</name>
    <dbReference type="NCBI Taxonomy" id="2116684"/>
    <lineage>
        <taxon>Bacteria</taxon>
        <taxon>Bacillati</taxon>
        <taxon>Cyanobacteriota</taxon>
        <taxon>Cyanophyceae</taxon>
        <taxon>Synechococcales</taxon>
        <taxon>Prochlorococcaceae</taxon>
        <taxon>Cyanobium</taxon>
    </lineage>
</organism>
<comment type="caution">
    <text evidence="2">The sequence shown here is derived from an EMBL/GenBank/DDBJ whole genome shotgun (WGS) entry which is preliminary data.</text>
</comment>
<name>A0A2P7MYE6_9CYAN</name>
<dbReference type="PANTHER" id="PTHR33975">
    <property type="entry name" value="MYELIN-ASSOCIATED OLIGODENDROCYTE BASIC PROTEIN"/>
    <property type="match status" value="1"/>
</dbReference>
<evidence type="ECO:0000313" key="3">
    <source>
        <dbReference type="Proteomes" id="UP000243002"/>
    </source>
</evidence>
<keyword evidence="1" id="KW-0472">Membrane</keyword>
<proteinExistence type="predicted"/>
<dbReference type="EMBL" id="PXXO01000004">
    <property type="protein sequence ID" value="PSJ06191.1"/>
    <property type="molecule type" value="Genomic_DNA"/>
</dbReference>
<sequence length="346" mass="35703">MCLRWSPLWAVVPRFRPIAFSALALSTRLVLRRCFSLLAVPMLALSLLVVHPSPSWAASGGRIGGGSFRSAPSMPRSYGGGGYGGGGGYNSGYRGGYGGGGIGFPFLIPMFGFGGGGLFGFLVLMAVGGLLLNAVRGGGGGGQGPAISGSRGDLVGGGRPDGPVTISQLQVGLLASARQLQTDLRRLAGSADTSHAAGLQALLQETTLALLRHPDLWVYANSEVGQVPFASAESTFNRLSMTERSKLQREVTTNVGGKRFSDDSVAAGDSDASSDFIAVTLLVASRSRLALKGSGSADQVRDSLQQLGAVGAADLLAIEVIWQPEGAGEVLSTEELLTAYPQLQHL</sequence>